<dbReference type="Proteomes" id="UP000803884">
    <property type="component" value="Unassembled WGS sequence"/>
</dbReference>
<dbReference type="AlphaFoldDB" id="A0AB34K9X5"/>
<dbReference type="EMBL" id="JAAQHG020000098">
    <property type="protein sequence ID" value="KAL1581922.1"/>
    <property type="molecule type" value="Genomic_DNA"/>
</dbReference>
<evidence type="ECO:0000313" key="2">
    <source>
        <dbReference type="EMBL" id="KAL1581922.1"/>
    </source>
</evidence>
<accession>A0AB34K9X5</accession>
<dbReference type="Pfam" id="PF23549">
    <property type="entry name" value="Zn_ribbon_GRF_2"/>
    <property type="match status" value="1"/>
</dbReference>
<proteinExistence type="predicted"/>
<keyword evidence="3" id="KW-1185">Reference proteome</keyword>
<comment type="caution">
    <text evidence="2">The sequence shown here is derived from an EMBL/GenBank/DDBJ whole genome shotgun (WGS) entry which is preliminary data.</text>
</comment>
<dbReference type="InterPro" id="IPR056444">
    <property type="entry name" value="Zn_ribbon_GRF_2"/>
</dbReference>
<dbReference type="RefSeq" id="XP_069225029.1">
    <property type="nucleotide sequence ID" value="XM_069378006.1"/>
</dbReference>
<dbReference type="GeneID" id="96010844"/>
<protein>
    <recommendedName>
        <fullName evidence="1">GRF-like zinc ribbon domain-containing protein</fullName>
    </recommendedName>
</protein>
<evidence type="ECO:0000313" key="3">
    <source>
        <dbReference type="Proteomes" id="UP000803884"/>
    </source>
</evidence>
<reference evidence="2 3" key="1">
    <citation type="journal article" date="2020" name="Microbiol. Resour. Announc.">
        <title>Draft Genome Sequence of a Cladosporium Species Isolated from the Mesophotic Ascidian Didemnum maculosum.</title>
        <authorList>
            <person name="Gioti A."/>
            <person name="Siaperas R."/>
            <person name="Nikolaivits E."/>
            <person name="Le Goff G."/>
            <person name="Ouazzani J."/>
            <person name="Kotoulas G."/>
            <person name="Topakas E."/>
        </authorList>
    </citation>
    <scope>NUCLEOTIDE SEQUENCE [LARGE SCALE GENOMIC DNA]</scope>
    <source>
        <strain evidence="2 3">TM138-S3</strain>
    </source>
</reference>
<sequence>MLTFSKTSSKDQSTSICGSTILSSKMTRVKHENTSQPVYPPEPRKPRCPICCQSGKSLIRLTTRTSNRNGNANRPYLKCSPCDKFITFLDERGSHLVNPRCECHMPSRLQVASSNKGRKLHFVCSTGHCTFYEVARDNDKETINLTESLVIKLASLRLI</sequence>
<name>A0AB34K9X5_9PEZI</name>
<feature type="domain" description="GRF-like zinc ribbon" evidence="1">
    <location>
        <begin position="46"/>
        <end position="92"/>
    </location>
</feature>
<evidence type="ECO:0000259" key="1">
    <source>
        <dbReference type="Pfam" id="PF23549"/>
    </source>
</evidence>
<gene>
    <name evidence="2" type="ORF">WHR41_09403</name>
</gene>
<organism evidence="2 3">
    <name type="scientific">Cladosporium halotolerans</name>
    <dbReference type="NCBI Taxonomy" id="1052096"/>
    <lineage>
        <taxon>Eukaryota</taxon>
        <taxon>Fungi</taxon>
        <taxon>Dikarya</taxon>
        <taxon>Ascomycota</taxon>
        <taxon>Pezizomycotina</taxon>
        <taxon>Dothideomycetes</taxon>
        <taxon>Dothideomycetidae</taxon>
        <taxon>Cladosporiales</taxon>
        <taxon>Cladosporiaceae</taxon>
        <taxon>Cladosporium</taxon>
    </lineage>
</organism>